<evidence type="ECO:0000313" key="1">
    <source>
        <dbReference type="EMBL" id="MCX2978821.1"/>
    </source>
</evidence>
<dbReference type="Proteomes" id="UP001143304">
    <property type="component" value="Unassembled WGS sequence"/>
</dbReference>
<protein>
    <recommendedName>
        <fullName evidence="3">Glycosyl transferase family 11</fullName>
    </recommendedName>
</protein>
<gene>
    <name evidence="1" type="ORF">EYC82_15750</name>
</gene>
<accession>A0ABT3T961</accession>
<sequence>MVHLQMNGFIADNLYQYVIARLIAEELGFQLEVSHSKGKGGVNAQELDELLSHCTDAPLSIVGDRYAEPVDYAAHESNTAFDGFHLDLAAIFADKSPRRLEIRGYFQNYTLLRPYKARIRRWFDMPVFSGHYEIQPGDLLAHIRWGDMVVFDLAMSLSFYSDLLQRLEFERLFVCGCGISEEVREALEPFSPIYVQGTPAEDFRFMLGFNRIIQSNSGFAWWAGFLSSASEIYCPLMGQNERTDHSAATLRDLRVDDEDRYHYVEDVPYLERDYTLRDVLASRDQLRKKRIASSIRQLAAQALRKLLFLR</sequence>
<dbReference type="RefSeq" id="WP_279250511.1">
    <property type="nucleotide sequence ID" value="NZ_SHNO01000001.1"/>
</dbReference>
<organism evidence="1 2">
    <name type="scientific">Candidatus Marimicrobium litorale</name>
    <dbReference type="NCBI Taxonomy" id="2518991"/>
    <lineage>
        <taxon>Bacteria</taxon>
        <taxon>Pseudomonadati</taxon>
        <taxon>Pseudomonadota</taxon>
        <taxon>Gammaproteobacteria</taxon>
        <taxon>Cellvibrionales</taxon>
        <taxon>Halieaceae</taxon>
        <taxon>Marimicrobium</taxon>
    </lineage>
</organism>
<name>A0ABT3T961_9GAMM</name>
<keyword evidence="2" id="KW-1185">Reference proteome</keyword>
<evidence type="ECO:0008006" key="3">
    <source>
        <dbReference type="Google" id="ProtNLM"/>
    </source>
</evidence>
<evidence type="ECO:0000313" key="2">
    <source>
        <dbReference type="Proteomes" id="UP001143304"/>
    </source>
</evidence>
<proteinExistence type="predicted"/>
<reference evidence="1" key="1">
    <citation type="submission" date="2019-02" db="EMBL/GenBank/DDBJ databases">
        <authorList>
            <person name="Li S.-H."/>
        </authorList>
    </citation>
    <scope>NUCLEOTIDE SEQUENCE</scope>
    <source>
        <strain evidence="1">IMCC11814</strain>
    </source>
</reference>
<comment type="caution">
    <text evidence="1">The sequence shown here is derived from an EMBL/GenBank/DDBJ whole genome shotgun (WGS) entry which is preliminary data.</text>
</comment>
<dbReference type="EMBL" id="SHNO01000001">
    <property type="protein sequence ID" value="MCX2978821.1"/>
    <property type="molecule type" value="Genomic_DNA"/>
</dbReference>